<protein>
    <submittedName>
        <fullName evidence="3">Esterase EstB</fullName>
        <ecNumber evidence="3">3.1.1.-</ecNumber>
    </submittedName>
</protein>
<dbReference type="PANTHER" id="PTHR43283:SF3">
    <property type="entry name" value="BETA-LACTAMASE FAMILY PROTEIN (AFU_ORTHOLOGUE AFUA_5G07500)"/>
    <property type="match status" value="1"/>
</dbReference>
<dbReference type="Proteomes" id="UP000319143">
    <property type="component" value="Unassembled WGS sequence"/>
</dbReference>
<organism evidence="3 4">
    <name type="scientific">Novipirellula artificiosorum</name>
    <dbReference type="NCBI Taxonomy" id="2528016"/>
    <lineage>
        <taxon>Bacteria</taxon>
        <taxon>Pseudomonadati</taxon>
        <taxon>Planctomycetota</taxon>
        <taxon>Planctomycetia</taxon>
        <taxon>Pirellulales</taxon>
        <taxon>Pirellulaceae</taxon>
        <taxon>Novipirellula</taxon>
    </lineage>
</organism>
<dbReference type="AlphaFoldDB" id="A0A5C6DIY3"/>
<dbReference type="EMBL" id="SJPV01000007">
    <property type="protein sequence ID" value="TWU34849.1"/>
    <property type="molecule type" value="Genomic_DNA"/>
</dbReference>
<dbReference type="RefSeq" id="WP_146528293.1">
    <property type="nucleotide sequence ID" value="NZ_SJPV01000007.1"/>
</dbReference>
<proteinExistence type="predicted"/>
<feature type="signal peptide" evidence="1">
    <location>
        <begin position="1"/>
        <end position="29"/>
    </location>
</feature>
<sequence length="429" mass="47545" precursor="true">MKTHTIRHLITMSALGIWCFVAGTLNATAQELPTSKPEDVGVSSEKVKELSTFMQGLVDDGKIAGGVTMLARDGKVVHLEAVGMSDREAKVPMKTDSIFRIASMTKPITSVAVMMLWEQGKIGLDDPVSKFIPEFKNPDVLVSVNPLVTRAAKREITIRDLLTHTSGLGYEFSKDIGPIYHQHGIQCGDCPTDMTLEEMIETLAGLPLLFDPGTKFEYGMSYAVLGRLVEVVSDGTLERFYDRNIFQPLQMHDTFFRVPHDKLSRLAPPYVTDGNSIRKLEPGEILDWKAGVGTYKITADAAYSESNKYLNELCSTADDYMRFCQMILNLGELEGTRLLSSETVKKMTANQLGSRSGGYGFGFGVLPNTDDVHQQLRDSIHWAGGWSTSFHISPRGNWALVTLTQLAWSDSTPGWFERYRTIAAEAIND</sequence>
<evidence type="ECO:0000256" key="1">
    <source>
        <dbReference type="SAM" id="SignalP"/>
    </source>
</evidence>
<feature type="chain" id="PRO_5023093409" evidence="1">
    <location>
        <begin position="30"/>
        <end position="429"/>
    </location>
</feature>
<accession>A0A5C6DIY3</accession>
<dbReference type="OrthoDB" id="9801061at2"/>
<dbReference type="InterPro" id="IPR012338">
    <property type="entry name" value="Beta-lactam/transpept-like"/>
</dbReference>
<dbReference type="EC" id="3.1.1.-" evidence="3"/>
<dbReference type="GO" id="GO:0016787">
    <property type="term" value="F:hydrolase activity"/>
    <property type="evidence" value="ECO:0007669"/>
    <property type="project" value="UniProtKB-KW"/>
</dbReference>
<dbReference type="InterPro" id="IPR050789">
    <property type="entry name" value="Diverse_Enzym_Activities"/>
</dbReference>
<feature type="domain" description="Beta-lactamase-related" evidence="2">
    <location>
        <begin position="53"/>
        <end position="406"/>
    </location>
</feature>
<evidence type="ECO:0000313" key="3">
    <source>
        <dbReference type="EMBL" id="TWU34849.1"/>
    </source>
</evidence>
<name>A0A5C6DIY3_9BACT</name>
<dbReference type="Pfam" id="PF00144">
    <property type="entry name" value="Beta-lactamase"/>
    <property type="match status" value="1"/>
</dbReference>
<dbReference type="PANTHER" id="PTHR43283">
    <property type="entry name" value="BETA-LACTAMASE-RELATED"/>
    <property type="match status" value="1"/>
</dbReference>
<comment type="caution">
    <text evidence="3">The sequence shown here is derived from an EMBL/GenBank/DDBJ whole genome shotgun (WGS) entry which is preliminary data.</text>
</comment>
<evidence type="ECO:0000313" key="4">
    <source>
        <dbReference type="Proteomes" id="UP000319143"/>
    </source>
</evidence>
<keyword evidence="3" id="KW-0378">Hydrolase</keyword>
<dbReference type="SUPFAM" id="SSF56601">
    <property type="entry name" value="beta-lactamase/transpeptidase-like"/>
    <property type="match status" value="1"/>
</dbReference>
<keyword evidence="1" id="KW-0732">Signal</keyword>
<dbReference type="Gene3D" id="3.40.710.10">
    <property type="entry name" value="DD-peptidase/beta-lactamase superfamily"/>
    <property type="match status" value="1"/>
</dbReference>
<keyword evidence="4" id="KW-1185">Reference proteome</keyword>
<dbReference type="InterPro" id="IPR001466">
    <property type="entry name" value="Beta-lactam-related"/>
</dbReference>
<reference evidence="3 4" key="1">
    <citation type="submission" date="2019-02" db="EMBL/GenBank/DDBJ databases">
        <title>Deep-cultivation of Planctomycetes and their phenomic and genomic characterization uncovers novel biology.</title>
        <authorList>
            <person name="Wiegand S."/>
            <person name="Jogler M."/>
            <person name="Boedeker C."/>
            <person name="Pinto D."/>
            <person name="Vollmers J."/>
            <person name="Rivas-Marin E."/>
            <person name="Kohn T."/>
            <person name="Peeters S.H."/>
            <person name="Heuer A."/>
            <person name="Rast P."/>
            <person name="Oberbeckmann S."/>
            <person name="Bunk B."/>
            <person name="Jeske O."/>
            <person name="Meyerdierks A."/>
            <person name="Storesund J.E."/>
            <person name="Kallscheuer N."/>
            <person name="Luecker S."/>
            <person name="Lage O.M."/>
            <person name="Pohl T."/>
            <person name="Merkel B.J."/>
            <person name="Hornburger P."/>
            <person name="Mueller R.-W."/>
            <person name="Bruemmer F."/>
            <person name="Labrenz M."/>
            <person name="Spormann A.M."/>
            <person name="Op Den Camp H."/>
            <person name="Overmann J."/>
            <person name="Amann R."/>
            <person name="Jetten M.S.M."/>
            <person name="Mascher T."/>
            <person name="Medema M.H."/>
            <person name="Devos D.P."/>
            <person name="Kaster A.-K."/>
            <person name="Ovreas L."/>
            <person name="Rohde M."/>
            <person name="Galperin M.Y."/>
            <person name="Jogler C."/>
        </authorList>
    </citation>
    <scope>NUCLEOTIDE SEQUENCE [LARGE SCALE GENOMIC DNA]</scope>
    <source>
        <strain evidence="3 4">Poly41</strain>
    </source>
</reference>
<evidence type="ECO:0000259" key="2">
    <source>
        <dbReference type="Pfam" id="PF00144"/>
    </source>
</evidence>
<gene>
    <name evidence="3" type="primary">estB_4</name>
    <name evidence="3" type="ORF">Poly41_39920</name>
</gene>